<proteinExistence type="inferred from homology"/>
<evidence type="ECO:0000256" key="4">
    <source>
        <dbReference type="RuleBase" id="RU003733"/>
    </source>
</evidence>
<evidence type="ECO:0000256" key="2">
    <source>
        <dbReference type="ARBA" id="ARBA00022679"/>
    </source>
</evidence>
<dbReference type="InterPro" id="IPR018485">
    <property type="entry name" value="FGGY_C"/>
</dbReference>
<feature type="domain" description="Carbohydrate kinase FGGY N-terminal" evidence="5">
    <location>
        <begin position="5"/>
        <end position="248"/>
    </location>
</feature>
<comment type="similarity">
    <text evidence="1 4">Belongs to the FGGY kinase family.</text>
</comment>
<dbReference type="GO" id="GO:0016773">
    <property type="term" value="F:phosphotransferase activity, alcohol group as acceptor"/>
    <property type="evidence" value="ECO:0007669"/>
    <property type="project" value="InterPro"/>
</dbReference>
<dbReference type="PANTHER" id="PTHR43095">
    <property type="entry name" value="SUGAR KINASE"/>
    <property type="match status" value="1"/>
</dbReference>
<dbReference type="InterPro" id="IPR043129">
    <property type="entry name" value="ATPase_NBD"/>
</dbReference>
<dbReference type="EMBL" id="AKVJ01000076">
    <property type="protein sequence ID" value="EIW15746.1"/>
    <property type="molecule type" value="Genomic_DNA"/>
</dbReference>
<reference evidence="7 8" key="1">
    <citation type="journal article" date="2012" name="J. Bacteriol.">
        <title>Draft Genome Sequences for Two Metal-Reducing Pelosinus fermentans Strains Isolated from a Cr(VI)-Contaminated Site and for Type Strain R7.</title>
        <authorList>
            <person name="Brown S.D."/>
            <person name="Podar M."/>
            <person name="Klingeman D.M."/>
            <person name="Johnson C.M."/>
            <person name="Yang Z.K."/>
            <person name="Utturkar S.M."/>
            <person name="Land M.L."/>
            <person name="Mosher J.J."/>
            <person name="Hurt R.A.Jr."/>
            <person name="Phelps T.J."/>
            <person name="Palumbo A.V."/>
            <person name="Arkin A.P."/>
            <person name="Hazen T.C."/>
            <person name="Elias D.A."/>
        </authorList>
    </citation>
    <scope>NUCLEOTIDE SEQUENCE [LARGE SCALE GENOMIC DNA]</scope>
    <source>
        <strain evidence="7 8">B4</strain>
    </source>
</reference>
<dbReference type="InterPro" id="IPR018484">
    <property type="entry name" value="FGGY_N"/>
</dbReference>
<dbReference type="PANTHER" id="PTHR43095:SF2">
    <property type="entry name" value="GLUCONOKINASE"/>
    <property type="match status" value="1"/>
</dbReference>
<evidence type="ECO:0000313" key="7">
    <source>
        <dbReference type="EMBL" id="EIW15746.1"/>
    </source>
</evidence>
<dbReference type="PROSITE" id="PS00445">
    <property type="entry name" value="FGGY_KINASES_2"/>
    <property type="match status" value="1"/>
</dbReference>
<dbReference type="PIRSF" id="PIRSF000538">
    <property type="entry name" value="GlpK"/>
    <property type="match status" value="1"/>
</dbReference>
<dbReference type="InterPro" id="IPR000577">
    <property type="entry name" value="Carb_kinase_FGGY"/>
</dbReference>
<keyword evidence="2 4" id="KW-0808">Transferase</keyword>
<evidence type="ECO:0000259" key="6">
    <source>
        <dbReference type="Pfam" id="PF02782"/>
    </source>
</evidence>
<keyword evidence="3 4" id="KW-0418">Kinase</keyword>
<dbReference type="Proteomes" id="UP000004324">
    <property type="component" value="Unassembled WGS sequence"/>
</dbReference>
<feature type="domain" description="Carbohydrate kinase FGGY C-terminal" evidence="6">
    <location>
        <begin position="261"/>
        <end position="445"/>
    </location>
</feature>
<dbReference type="Gene3D" id="3.30.420.40">
    <property type="match status" value="2"/>
</dbReference>
<evidence type="ECO:0000313" key="8">
    <source>
        <dbReference type="Proteomes" id="UP000004324"/>
    </source>
</evidence>
<accession>I9L674</accession>
<gene>
    <name evidence="7" type="ORF">FB4_1435</name>
</gene>
<dbReference type="Pfam" id="PF02782">
    <property type="entry name" value="FGGY_C"/>
    <property type="match status" value="1"/>
</dbReference>
<dbReference type="GO" id="GO:0016301">
    <property type="term" value="F:kinase activity"/>
    <property type="evidence" value="ECO:0007669"/>
    <property type="project" value="UniProtKB-KW"/>
</dbReference>
<dbReference type="Pfam" id="PF00370">
    <property type="entry name" value="FGGY_N"/>
    <property type="match status" value="1"/>
</dbReference>
<comment type="caution">
    <text evidence="7">The sequence shown here is derived from an EMBL/GenBank/DDBJ whole genome shotgun (WGS) entry which is preliminary data.</text>
</comment>
<name>I9L674_9FIRM</name>
<dbReference type="InterPro" id="IPR050406">
    <property type="entry name" value="FGGY_Carb_Kinase"/>
</dbReference>
<dbReference type="GO" id="GO:0005975">
    <property type="term" value="P:carbohydrate metabolic process"/>
    <property type="evidence" value="ECO:0007669"/>
    <property type="project" value="InterPro"/>
</dbReference>
<keyword evidence="8" id="KW-1185">Reference proteome</keyword>
<dbReference type="PATRIC" id="fig|1149862.3.peg.4465"/>
<organism evidence="7 8">
    <name type="scientific">Pelosinus fermentans B4</name>
    <dbReference type="NCBI Taxonomy" id="1149862"/>
    <lineage>
        <taxon>Bacteria</taxon>
        <taxon>Bacillati</taxon>
        <taxon>Bacillota</taxon>
        <taxon>Negativicutes</taxon>
        <taxon>Selenomonadales</taxon>
        <taxon>Sporomusaceae</taxon>
        <taxon>Pelosinus</taxon>
    </lineage>
</organism>
<evidence type="ECO:0000256" key="1">
    <source>
        <dbReference type="ARBA" id="ARBA00009156"/>
    </source>
</evidence>
<dbReference type="CDD" id="cd00366">
    <property type="entry name" value="ASKHA_NBD_FGGY"/>
    <property type="match status" value="1"/>
</dbReference>
<sequence length="507" mass="55517">MKDGVVLGIDAGTSSVKTSLFTVQGTLIREMSFPVNVLSPAKDQFEMDVDLLFKELRRVIKEIVVGFENQVQGIGLSVSSPTLIFLDRNQEAIRPGIVYLDNRSIKEVEEGVERFGGTNMYFARVGNNPSPSTCVAATVNWIRSNEPETWNQTVQIGFLNTYLGVKLTGNVAVDPTVSSYSGLMRVRNPYSWESEFLEIFDIDEKYLPEILPSFGKVGVLKGDIASQIGLPAGIPVAIGAADTASTSFALGVHKHGDVFQSMGTSEVITFCLNTPNFSPAFMNRGHVIPGMWLSNGAMSTAGASIQWALKNIFPELSSEKELENLAQSSPRGAKGLVFLPYLCGERSPVFDTRASGMFFGLTINTCKADIMRAVYEGVAYGMQQIYKIGSERWNVSPEYIKCVGGASKSALAIQLRADVLNKQIRTIESSNTAAYGAAMLGAMAAGIYTKIEDVPCIEDYGRVVEPKSDNVSFFEKHSEIYRQLYPNLKELMRVQYGLLNGDILQSE</sequence>
<evidence type="ECO:0000259" key="5">
    <source>
        <dbReference type="Pfam" id="PF00370"/>
    </source>
</evidence>
<evidence type="ECO:0000256" key="3">
    <source>
        <dbReference type="ARBA" id="ARBA00022777"/>
    </source>
</evidence>
<protein>
    <submittedName>
        <fullName evidence="7">Carbohydrate kinase, FGGY</fullName>
    </submittedName>
</protein>
<dbReference type="SUPFAM" id="SSF53067">
    <property type="entry name" value="Actin-like ATPase domain"/>
    <property type="match status" value="2"/>
</dbReference>
<dbReference type="OrthoDB" id="9805576at2"/>
<dbReference type="InterPro" id="IPR018483">
    <property type="entry name" value="Carb_kinase_FGGY_CS"/>
</dbReference>
<dbReference type="AlphaFoldDB" id="I9L674"/>
<dbReference type="RefSeq" id="WP_007938483.1">
    <property type="nucleotide sequence ID" value="NZ_AKVJ01000076.1"/>
</dbReference>